<comment type="caution">
    <text evidence="5">The sequence shown here is derived from an EMBL/GenBank/DDBJ whole genome shotgun (WGS) entry which is preliminary data.</text>
</comment>
<dbReference type="PANTHER" id="PTHR43649">
    <property type="entry name" value="ARABINOSE-BINDING PROTEIN-RELATED"/>
    <property type="match status" value="1"/>
</dbReference>
<keyword evidence="4" id="KW-0812">Transmembrane</keyword>
<dbReference type="PANTHER" id="PTHR43649:SF29">
    <property type="entry name" value="OSMOPROTECTIVE COMPOUNDS-BINDING PROTEIN GGTB"/>
    <property type="match status" value="1"/>
</dbReference>
<comment type="similarity">
    <text evidence="1">Belongs to the bacterial solute-binding protein 1 family.</text>
</comment>
<keyword evidence="6" id="KW-1185">Reference proteome</keyword>
<dbReference type="eggNOG" id="ENOG502SE8U">
    <property type="taxonomic scope" value="Eukaryota"/>
</dbReference>
<dbReference type="InterPro" id="IPR050490">
    <property type="entry name" value="Bact_solute-bd_prot1"/>
</dbReference>
<evidence type="ECO:0000256" key="3">
    <source>
        <dbReference type="SAM" id="MobiDB-lite"/>
    </source>
</evidence>
<feature type="transmembrane region" description="Helical" evidence="4">
    <location>
        <begin position="756"/>
        <end position="780"/>
    </location>
</feature>
<gene>
    <name evidence="5" type="ORF">THAOC_17979</name>
</gene>
<evidence type="ECO:0000313" key="5">
    <source>
        <dbReference type="EMBL" id="EJK61517.1"/>
    </source>
</evidence>
<dbReference type="Proteomes" id="UP000266841">
    <property type="component" value="Unassembled WGS sequence"/>
</dbReference>
<feature type="transmembrane region" description="Helical" evidence="4">
    <location>
        <begin position="838"/>
        <end position="859"/>
    </location>
</feature>
<dbReference type="OrthoDB" id="542878at2759"/>
<dbReference type="Pfam" id="PF13416">
    <property type="entry name" value="SBP_bac_8"/>
    <property type="match status" value="1"/>
</dbReference>
<evidence type="ECO:0000313" key="6">
    <source>
        <dbReference type="Proteomes" id="UP000266841"/>
    </source>
</evidence>
<protein>
    <submittedName>
        <fullName evidence="5">Uncharacterized protein</fullName>
    </submittedName>
</protein>
<organism evidence="5 6">
    <name type="scientific">Thalassiosira oceanica</name>
    <name type="common">Marine diatom</name>
    <dbReference type="NCBI Taxonomy" id="159749"/>
    <lineage>
        <taxon>Eukaryota</taxon>
        <taxon>Sar</taxon>
        <taxon>Stramenopiles</taxon>
        <taxon>Ochrophyta</taxon>
        <taxon>Bacillariophyta</taxon>
        <taxon>Coscinodiscophyceae</taxon>
        <taxon>Thalassiosirophycidae</taxon>
        <taxon>Thalassiosirales</taxon>
        <taxon>Thalassiosiraceae</taxon>
        <taxon>Thalassiosira</taxon>
    </lineage>
</organism>
<keyword evidence="4" id="KW-0472">Membrane</keyword>
<proteinExistence type="inferred from homology"/>
<dbReference type="Gene3D" id="3.40.190.10">
    <property type="entry name" value="Periplasmic binding protein-like II"/>
    <property type="match status" value="1"/>
</dbReference>
<evidence type="ECO:0000256" key="1">
    <source>
        <dbReference type="ARBA" id="ARBA00008520"/>
    </source>
</evidence>
<name>K0ST87_THAOC</name>
<dbReference type="OMA" id="VELYWRF"/>
<dbReference type="EMBL" id="AGNL01019874">
    <property type="protein sequence ID" value="EJK61517.1"/>
    <property type="molecule type" value="Genomic_DNA"/>
</dbReference>
<feature type="region of interest" description="Disordered" evidence="3">
    <location>
        <begin position="1"/>
        <end position="31"/>
    </location>
</feature>
<dbReference type="SUPFAM" id="SSF53850">
    <property type="entry name" value="Periplasmic binding protein-like II"/>
    <property type="match status" value="1"/>
</dbReference>
<reference evidence="5 6" key="1">
    <citation type="journal article" date="2012" name="Genome Biol.">
        <title>Genome and low-iron response of an oceanic diatom adapted to chronic iron limitation.</title>
        <authorList>
            <person name="Lommer M."/>
            <person name="Specht M."/>
            <person name="Roy A.S."/>
            <person name="Kraemer L."/>
            <person name="Andreson R."/>
            <person name="Gutowska M.A."/>
            <person name="Wolf J."/>
            <person name="Bergner S.V."/>
            <person name="Schilhabel M.B."/>
            <person name="Klostermeier U.C."/>
            <person name="Beiko R.G."/>
            <person name="Rosenstiel P."/>
            <person name="Hippler M."/>
            <person name="Laroche J."/>
        </authorList>
    </citation>
    <scope>NUCLEOTIDE SEQUENCE [LARGE SCALE GENOMIC DNA]</scope>
    <source>
        <strain evidence="5 6">CCMP1005</strain>
    </source>
</reference>
<evidence type="ECO:0000256" key="4">
    <source>
        <dbReference type="SAM" id="Phobius"/>
    </source>
</evidence>
<keyword evidence="4" id="KW-1133">Transmembrane helix</keyword>
<dbReference type="InterPro" id="IPR006059">
    <property type="entry name" value="SBP"/>
</dbReference>
<sequence>MRMTPLAEATEPDGQGPIPNKPLLAGGEAPFSGPWGPLPTGGLVLQEQSRQFQARSPRSCQNAVLKVFNLSLEIVTSAIRNTAMSRFAILSALLSASSLATSAEPDVATSLVGATAGPENEIPASLTCAEEQIVVGGCDPNDVVSCATNCNLFKDNSKEPGYLLDKHVGVNANLLAFEKAELWVPRIEEFSKCTGASIRLQYNRGEDYMATDIIDDVGVDDGGGAGIFDAYIVQAPWLPPVYKGLKSLSEFISMDDKYINFYDINQASRAAVSFDGSVRALPLDADYIALGWRQDVFEKYASQYEEMYGEPLKVPDTIEELVDVSEKLNGKFDYNNDGIADWGFCLTPQTNYFQAFLAPILQTHLHACDIVDGKKVCDGLHTGQNIFFDVDTFEPLIHNEGYRHAVELYWRFIRASNCQVQTAAGEKCDRKTAFKTGRCAGVLSMPGTMTNLLKEGGKYAPPPEVRMDAEVLSEGGYWGRRKIFPGSRMVIDWNKPGQPLVECNDEICPLSRNSINYAPFFAEGGESYALNGQQSKPAATAAMWDLFTWFATLPVGEVPLAGTYRKSQLEPEAIDALAEKWDNRVMADDLNAVLQEYFKDKDEGGNPVQDLFIIGFPDYNEALDTELHKKLLLADVSDGGLFNKSDPSKSLDPVKDKEVFDMLYNGFIKNLEKKFSTIHNKYGGALSQLSLWRGALGVTPVKSKDDICADLLASDVASFDRLDCINQVSLEALCQVLESDVEDYKPGTCSDNNNKAIIAIIALCSVVGAGLLVGISWYAYRRYLTYQHIRKAHEQLMEATLNEAIRALHQLDYPLHLIRGDEFSEEGKLMRHEVLREWRYAGSLIANVCAWVVSPSIIYPAGNTHKLTVLDSLSDVDAFVAAGKHVVFFSHQWTSFTLPDPSCIQYDTMVLALKDLVKRNGWDESLKDVFVWVDFSSIPQANPSTQNLAIRSLAAYASSATYFIIVAPDTPHADLDDNCDFDTYQKRMWCRAEQCCHLLRNGMEGMYLKTGANNPLTPVKNDHFVDSLHVFDGELTCCRLEHKGLASCDRQSLVIPLLGLYGELIRAAADGRKGGNADSLQAVEAFLSEIDSRQEEVFPRTFKRVMWRKNKRVIEEVVLFGDLIERMRAKAESGTLEYNEDMGAATASTNSSDFIRHGASDFLRHGVVHGGMSNSQKNGVHIETAVGSL</sequence>
<dbReference type="AlphaFoldDB" id="K0ST87"/>
<keyword evidence="2" id="KW-0813">Transport</keyword>
<accession>K0ST87</accession>
<evidence type="ECO:0000256" key="2">
    <source>
        <dbReference type="ARBA" id="ARBA00022448"/>
    </source>
</evidence>